<evidence type="ECO:0000256" key="2">
    <source>
        <dbReference type="ARBA" id="ARBA00008896"/>
    </source>
</evidence>
<evidence type="ECO:0000259" key="8">
    <source>
        <dbReference type="Pfam" id="PF00185"/>
    </source>
</evidence>
<keyword evidence="11" id="KW-1185">Reference proteome</keyword>
<protein>
    <recommendedName>
        <fullName evidence="7">Aspartate carbamoyltransferase</fullName>
        <ecNumber evidence="7">2.1.3.2</ecNumber>
    </recommendedName>
    <alternativeName>
        <fullName evidence="7">Aspartate transcarbamylase</fullName>
        <shortName evidence="7">ATCase</shortName>
    </alternativeName>
</protein>
<comment type="function">
    <text evidence="5 7">Catalyzes the condensation of carbamoyl phosphate and aspartate to form carbamoyl aspartate and inorganic phosphate, the committed step in the de novo pyrimidine nucleotide biosynthesis pathway.</text>
</comment>
<dbReference type="EC" id="2.1.3.2" evidence="7"/>
<feature type="binding site" evidence="7">
    <location>
        <position position="56"/>
    </location>
    <ligand>
        <name>carbamoyl phosphate</name>
        <dbReference type="ChEBI" id="CHEBI:58228"/>
    </ligand>
</feature>
<evidence type="ECO:0000256" key="5">
    <source>
        <dbReference type="ARBA" id="ARBA00043884"/>
    </source>
</evidence>
<evidence type="ECO:0000259" key="9">
    <source>
        <dbReference type="Pfam" id="PF02729"/>
    </source>
</evidence>
<evidence type="ECO:0000256" key="4">
    <source>
        <dbReference type="ARBA" id="ARBA00022975"/>
    </source>
</evidence>
<keyword evidence="4 7" id="KW-0665">Pyrimidine biosynthesis</keyword>
<evidence type="ECO:0000313" key="11">
    <source>
        <dbReference type="Proteomes" id="UP000533476"/>
    </source>
</evidence>
<feature type="binding site" evidence="7">
    <location>
        <position position="55"/>
    </location>
    <ligand>
        <name>carbamoyl phosphate</name>
        <dbReference type="ChEBI" id="CHEBI:58228"/>
    </ligand>
</feature>
<dbReference type="AlphaFoldDB" id="A0A7Y0L1N1"/>
<dbReference type="PRINTS" id="PR00100">
    <property type="entry name" value="AOTCASE"/>
</dbReference>
<feature type="binding site" evidence="7">
    <location>
        <position position="133"/>
    </location>
    <ligand>
        <name>carbamoyl phosphate</name>
        <dbReference type="ChEBI" id="CHEBI:58228"/>
    </ligand>
</feature>
<dbReference type="NCBIfam" id="NF002032">
    <property type="entry name" value="PRK00856.1"/>
    <property type="match status" value="1"/>
</dbReference>
<dbReference type="PANTHER" id="PTHR45753">
    <property type="entry name" value="ORNITHINE CARBAMOYLTRANSFERASE, MITOCHONDRIAL"/>
    <property type="match status" value="1"/>
</dbReference>
<dbReference type="GO" id="GO:0044205">
    <property type="term" value="P:'de novo' UMP biosynthetic process"/>
    <property type="evidence" value="ECO:0007669"/>
    <property type="project" value="UniProtKB-UniRule"/>
</dbReference>
<dbReference type="SUPFAM" id="SSF53671">
    <property type="entry name" value="Aspartate/ornithine carbamoyltransferase"/>
    <property type="match status" value="1"/>
</dbReference>
<feature type="binding site" evidence="7">
    <location>
        <position position="220"/>
    </location>
    <ligand>
        <name>L-aspartate</name>
        <dbReference type="ChEBI" id="CHEBI:29991"/>
    </ligand>
</feature>
<dbReference type="GO" id="GO:0005829">
    <property type="term" value="C:cytosol"/>
    <property type="evidence" value="ECO:0007669"/>
    <property type="project" value="TreeGrafter"/>
</dbReference>
<feature type="domain" description="Aspartate/ornithine carbamoyltransferase carbamoyl-P binding" evidence="9">
    <location>
        <begin position="3"/>
        <end position="144"/>
    </location>
</feature>
<dbReference type="GO" id="GO:0006207">
    <property type="term" value="P:'de novo' pyrimidine nucleobase biosynthetic process"/>
    <property type="evidence" value="ECO:0007669"/>
    <property type="project" value="InterPro"/>
</dbReference>
<evidence type="ECO:0000313" key="10">
    <source>
        <dbReference type="EMBL" id="NMP21642.1"/>
    </source>
</evidence>
<dbReference type="EMBL" id="JABBVZ010000010">
    <property type="protein sequence ID" value="NMP21642.1"/>
    <property type="molecule type" value="Genomic_DNA"/>
</dbReference>
<keyword evidence="3 7" id="KW-0808">Transferase</keyword>
<dbReference type="InterPro" id="IPR006131">
    <property type="entry name" value="Asp_carbamoyltransf_Asp/Orn-bd"/>
</dbReference>
<comment type="catalytic activity">
    <reaction evidence="6 7">
        <text>carbamoyl phosphate + L-aspartate = N-carbamoyl-L-aspartate + phosphate + H(+)</text>
        <dbReference type="Rhea" id="RHEA:20013"/>
        <dbReference type="ChEBI" id="CHEBI:15378"/>
        <dbReference type="ChEBI" id="CHEBI:29991"/>
        <dbReference type="ChEBI" id="CHEBI:32814"/>
        <dbReference type="ChEBI" id="CHEBI:43474"/>
        <dbReference type="ChEBI" id="CHEBI:58228"/>
        <dbReference type="EC" id="2.1.3.2"/>
    </reaction>
</comment>
<comment type="similarity">
    <text evidence="2 7">Belongs to the aspartate/ornithine carbamoyltransferase superfamily. ATCase family.</text>
</comment>
<sequence length="306" mass="33367">MNNLLALEGLAKADLEQLLEGAARFRRDVVDTPVKKSARLRGRACVNLFFEASTRTKTSFELAGKYLGADVINFQSRGSSVEKGETLYDTALNVEAMAADVLVVRHSASGVPAELQRHLDIPVVNAGDGHHEHPTQGLLDLKTVWDAKGHLDNLSVVIVGDILHSRVARSDLWGFLTMGSHVTLVGPPIMQPLGLVNERVRVTSDMDAAIQDADVVQVLRIQKERQAMVGMPSEEEYRERWGLTAARAGALRPDAVILHPGPQNRGVEIDSLVMDDPRAKILTQVRNGVAVRMAVLDQLIGGQDDN</sequence>
<dbReference type="GO" id="GO:0006520">
    <property type="term" value="P:amino acid metabolic process"/>
    <property type="evidence" value="ECO:0007669"/>
    <property type="project" value="InterPro"/>
</dbReference>
<dbReference type="GO" id="GO:0016597">
    <property type="term" value="F:amino acid binding"/>
    <property type="evidence" value="ECO:0007669"/>
    <property type="project" value="InterPro"/>
</dbReference>
<evidence type="ECO:0000256" key="3">
    <source>
        <dbReference type="ARBA" id="ARBA00022679"/>
    </source>
</evidence>
<dbReference type="InterPro" id="IPR006132">
    <property type="entry name" value="Asp/Orn_carbamoyltranf_P-bd"/>
</dbReference>
<feature type="binding site" evidence="7">
    <location>
        <position position="83"/>
    </location>
    <ligand>
        <name>L-aspartate</name>
        <dbReference type="ChEBI" id="CHEBI:29991"/>
    </ligand>
</feature>
<proteinExistence type="inferred from homology"/>
<evidence type="ECO:0000256" key="7">
    <source>
        <dbReference type="HAMAP-Rule" id="MF_00001"/>
    </source>
</evidence>
<comment type="caution">
    <text evidence="10">The sequence shown here is derived from an EMBL/GenBank/DDBJ whole genome shotgun (WGS) entry which is preliminary data.</text>
</comment>
<dbReference type="PANTHER" id="PTHR45753:SF6">
    <property type="entry name" value="ASPARTATE CARBAMOYLTRANSFERASE"/>
    <property type="match status" value="1"/>
</dbReference>
<dbReference type="Pfam" id="PF02729">
    <property type="entry name" value="OTCace_N"/>
    <property type="match status" value="1"/>
</dbReference>
<dbReference type="HAMAP" id="MF_00001">
    <property type="entry name" value="Asp_carb_tr"/>
    <property type="match status" value="1"/>
</dbReference>
<reference evidence="10 11" key="1">
    <citation type="submission" date="2020-04" db="EMBL/GenBank/DDBJ databases">
        <authorList>
            <person name="Zhang R."/>
            <person name="Schippers A."/>
        </authorList>
    </citation>
    <scope>NUCLEOTIDE SEQUENCE [LARGE SCALE GENOMIC DNA]</scope>
    <source>
        <strain evidence="10 11">DSM 109850</strain>
    </source>
</reference>
<name>A0A7Y0L1N1_9FIRM</name>
<gene>
    <name evidence="7" type="primary">pyrB</name>
    <name evidence="10" type="ORF">HIJ39_04640</name>
</gene>
<evidence type="ECO:0000256" key="1">
    <source>
        <dbReference type="ARBA" id="ARBA00004852"/>
    </source>
</evidence>
<feature type="binding site" evidence="7">
    <location>
        <position position="262"/>
    </location>
    <ligand>
        <name>carbamoyl phosphate</name>
        <dbReference type="ChEBI" id="CHEBI:58228"/>
    </ligand>
</feature>
<organism evidence="10 11">
    <name type="scientific">Sulfobacillus harzensis</name>
    <dbReference type="NCBI Taxonomy" id="2729629"/>
    <lineage>
        <taxon>Bacteria</taxon>
        <taxon>Bacillati</taxon>
        <taxon>Bacillota</taxon>
        <taxon>Clostridia</taxon>
        <taxon>Eubacteriales</taxon>
        <taxon>Clostridiales Family XVII. Incertae Sedis</taxon>
        <taxon>Sulfobacillus</taxon>
    </lineage>
</organism>
<dbReference type="InterPro" id="IPR006130">
    <property type="entry name" value="Asp/Orn_carbamoylTrfase"/>
</dbReference>
<dbReference type="InterPro" id="IPR036901">
    <property type="entry name" value="Asp/Orn_carbamoylTrfase_sf"/>
</dbReference>
<dbReference type="NCBIfam" id="TIGR00670">
    <property type="entry name" value="asp_carb_tr"/>
    <property type="match status" value="1"/>
</dbReference>
<dbReference type="PROSITE" id="PS00097">
    <property type="entry name" value="CARBAMOYLTRANSFERASE"/>
    <property type="match status" value="1"/>
</dbReference>
<dbReference type="Proteomes" id="UP000533476">
    <property type="component" value="Unassembled WGS sequence"/>
</dbReference>
<feature type="binding site" evidence="7">
    <location>
        <position position="136"/>
    </location>
    <ligand>
        <name>carbamoyl phosphate</name>
        <dbReference type="ChEBI" id="CHEBI:58228"/>
    </ligand>
</feature>
<dbReference type="GO" id="GO:0004070">
    <property type="term" value="F:aspartate carbamoyltransferase activity"/>
    <property type="evidence" value="ECO:0007669"/>
    <property type="project" value="UniProtKB-UniRule"/>
</dbReference>
<comment type="subunit">
    <text evidence="7">Heterododecamer (2C3:3R2) of six catalytic PyrB chains organized as two trimers (C3), and six regulatory PyrI chains organized as three dimers (R2).</text>
</comment>
<dbReference type="InterPro" id="IPR002082">
    <property type="entry name" value="Asp_carbamoyltransf"/>
</dbReference>
<dbReference type="PRINTS" id="PR00101">
    <property type="entry name" value="ATCASE"/>
</dbReference>
<feature type="binding site" evidence="7">
    <location>
        <position position="261"/>
    </location>
    <ligand>
        <name>carbamoyl phosphate</name>
        <dbReference type="ChEBI" id="CHEBI:58228"/>
    </ligand>
</feature>
<feature type="binding site" evidence="7">
    <location>
        <position position="166"/>
    </location>
    <ligand>
        <name>L-aspartate</name>
        <dbReference type="ChEBI" id="CHEBI:29991"/>
    </ligand>
</feature>
<dbReference type="Pfam" id="PF00185">
    <property type="entry name" value="OTCace"/>
    <property type="match status" value="1"/>
</dbReference>
<dbReference type="UniPathway" id="UPA00070">
    <property type="reaction ID" value="UER00116"/>
</dbReference>
<feature type="domain" description="Aspartate/ornithine carbamoyltransferase Asp/Orn-binding" evidence="8">
    <location>
        <begin position="153"/>
        <end position="297"/>
    </location>
</feature>
<evidence type="ECO:0000256" key="6">
    <source>
        <dbReference type="ARBA" id="ARBA00048859"/>
    </source>
</evidence>
<comment type="pathway">
    <text evidence="1 7">Pyrimidine metabolism; UMP biosynthesis via de novo pathway; (S)-dihydroorotate from bicarbonate: step 2/3.</text>
</comment>
<feature type="binding site" evidence="7">
    <location>
        <position position="105"/>
    </location>
    <ligand>
        <name>carbamoyl phosphate</name>
        <dbReference type="ChEBI" id="CHEBI:58228"/>
    </ligand>
</feature>
<dbReference type="Gene3D" id="3.40.50.1370">
    <property type="entry name" value="Aspartate/ornithine carbamoyltransferase"/>
    <property type="match status" value="2"/>
</dbReference>
<accession>A0A7Y0L1N1</accession>